<dbReference type="RefSeq" id="WP_084575360.1">
    <property type="nucleotide sequence ID" value="NZ_CP155572.1"/>
</dbReference>
<dbReference type="SUPFAM" id="SSF53850">
    <property type="entry name" value="Periplasmic binding protein-like II"/>
    <property type="match status" value="1"/>
</dbReference>
<dbReference type="AlphaFoldDB" id="A0A1W2AW99"/>
<evidence type="ECO:0000313" key="3">
    <source>
        <dbReference type="Proteomes" id="UP000192738"/>
    </source>
</evidence>
<keyword evidence="1" id="KW-0732">Signal</keyword>
<dbReference type="PANTHER" id="PTHR30006">
    <property type="entry name" value="THIAMINE-BINDING PERIPLASMIC PROTEIN-RELATED"/>
    <property type="match status" value="1"/>
</dbReference>
<dbReference type="InterPro" id="IPR006059">
    <property type="entry name" value="SBP"/>
</dbReference>
<evidence type="ECO:0000313" key="2">
    <source>
        <dbReference type="EMBL" id="SMC64721.1"/>
    </source>
</evidence>
<organism evidence="2 3">
    <name type="scientific">Sporomusa malonica</name>
    <dbReference type="NCBI Taxonomy" id="112901"/>
    <lineage>
        <taxon>Bacteria</taxon>
        <taxon>Bacillati</taxon>
        <taxon>Bacillota</taxon>
        <taxon>Negativicutes</taxon>
        <taxon>Selenomonadales</taxon>
        <taxon>Sporomusaceae</taxon>
        <taxon>Sporomusa</taxon>
    </lineage>
</organism>
<gene>
    <name evidence="2" type="ORF">SAMN04488500_106152</name>
</gene>
<dbReference type="GO" id="GO:0030288">
    <property type="term" value="C:outer membrane-bounded periplasmic space"/>
    <property type="evidence" value="ECO:0007669"/>
    <property type="project" value="TreeGrafter"/>
</dbReference>
<sequence length="344" mass="39186">MKRYLPLFLISFFLIILALTGTTYLAGYAGKENRNSLTTIMVYTTLPIEQVSALAQEYERVAKVRVNIAPFNEKELLNKLVEESSKPQADLILANRKTLKQARSNALLIPYQSEYTDIIPSRFQDNDGYWTGVWYDPIIFASNQDYLKKALKKPTKWSDLPLDSKVKFGMTDFLAADAAANLLYTLVAANGEEQTFSFLKKLHPQIVQYAKFLATPARMASMGEVDIAIAVHSEAMRYAKDGFPVEIIYPEDGTAYLLTGVGLVRGAAYASEAKQFIDWLTQEGAHFAMEHHKFYFVPTNPETRLHREYATKNIQLIDHHDMYLPEQQRKLLDKWVQAVRLGIQ</sequence>
<keyword evidence="3" id="KW-1185">Reference proteome</keyword>
<dbReference type="Gene3D" id="3.40.190.10">
    <property type="entry name" value="Periplasmic binding protein-like II"/>
    <property type="match status" value="2"/>
</dbReference>
<dbReference type="GO" id="GO:0030975">
    <property type="term" value="F:thiamine binding"/>
    <property type="evidence" value="ECO:0007669"/>
    <property type="project" value="TreeGrafter"/>
</dbReference>
<name>A0A1W2AW99_9FIRM</name>
<dbReference type="Proteomes" id="UP000192738">
    <property type="component" value="Unassembled WGS sequence"/>
</dbReference>
<protein>
    <submittedName>
        <fullName evidence="2">Iron(III) transport system substrate-binding protein</fullName>
    </submittedName>
</protein>
<dbReference type="GO" id="GO:0030976">
    <property type="term" value="F:thiamine pyrophosphate binding"/>
    <property type="evidence" value="ECO:0007669"/>
    <property type="project" value="TreeGrafter"/>
</dbReference>
<dbReference type="GO" id="GO:0015888">
    <property type="term" value="P:thiamine transport"/>
    <property type="evidence" value="ECO:0007669"/>
    <property type="project" value="TreeGrafter"/>
</dbReference>
<dbReference type="PANTHER" id="PTHR30006:SF2">
    <property type="entry name" value="ABC TRANSPORTER SUBSTRATE-BINDING PROTEIN"/>
    <property type="match status" value="1"/>
</dbReference>
<dbReference type="EMBL" id="FWXI01000006">
    <property type="protein sequence ID" value="SMC64721.1"/>
    <property type="molecule type" value="Genomic_DNA"/>
</dbReference>
<proteinExistence type="predicted"/>
<evidence type="ECO:0000256" key="1">
    <source>
        <dbReference type="ARBA" id="ARBA00022729"/>
    </source>
</evidence>
<reference evidence="2 3" key="1">
    <citation type="submission" date="2017-04" db="EMBL/GenBank/DDBJ databases">
        <authorList>
            <person name="Afonso C.L."/>
            <person name="Miller P.J."/>
            <person name="Scott M.A."/>
            <person name="Spackman E."/>
            <person name="Goraichik I."/>
            <person name="Dimitrov K.M."/>
            <person name="Suarez D.L."/>
            <person name="Swayne D.E."/>
        </authorList>
    </citation>
    <scope>NUCLEOTIDE SEQUENCE [LARGE SCALE GENOMIC DNA]</scope>
    <source>
        <strain evidence="2 3">DSM 5090</strain>
    </source>
</reference>
<dbReference type="OrthoDB" id="3034376at2"/>
<dbReference type="STRING" id="112901.SAMN04488500_106152"/>
<dbReference type="Pfam" id="PF13416">
    <property type="entry name" value="SBP_bac_8"/>
    <property type="match status" value="1"/>
</dbReference>
<accession>A0A1W2AW99</accession>